<dbReference type="EMBL" id="JOKG01000003">
    <property type="protein sequence ID" value="KEQ13890.1"/>
    <property type="molecule type" value="Genomic_DNA"/>
</dbReference>
<reference evidence="1 2" key="1">
    <citation type="submission" date="2014-06" db="EMBL/GenBank/DDBJ databases">
        <title>Whole Genome Sequences of Three Symbiotic Endozoicomonas Bacteria.</title>
        <authorList>
            <person name="Neave M.J."/>
            <person name="Apprill A."/>
            <person name="Voolstra C.R."/>
        </authorList>
    </citation>
    <scope>NUCLEOTIDE SEQUENCE [LARGE SCALE GENOMIC DNA]</scope>
    <source>
        <strain evidence="1 2">LMG 24815</strain>
    </source>
</reference>
<protein>
    <submittedName>
        <fullName evidence="1">Uncharacterized protein</fullName>
    </submittedName>
</protein>
<dbReference type="AlphaFoldDB" id="A0A081N617"/>
<keyword evidence="2" id="KW-1185">Reference proteome</keyword>
<name>A0A081N617_9GAMM</name>
<sequence>MKYPRPHARLSDFDLPEHVYLALYRSDKPSPASSNTQENRSIREITGYVSKFYRLQDRGKNHFTNRTFEIVQHITSMFTICTAVSIYFNDVDRDQYLTA</sequence>
<gene>
    <name evidence="1" type="ORF">GZ77_16700</name>
</gene>
<proteinExistence type="predicted"/>
<organism evidence="1 2">
    <name type="scientific">Endozoicomonas montiporae</name>
    <dbReference type="NCBI Taxonomy" id="1027273"/>
    <lineage>
        <taxon>Bacteria</taxon>
        <taxon>Pseudomonadati</taxon>
        <taxon>Pseudomonadota</taxon>
        <taxon>Gammaproteobacteria</taxon>
        <taxon>Oceanospirillales</taxon>
        <taxon>Endozoicomonadaceae</taxon>
        <taxon>Endozoicomonas</taxon>
    </lineage>
</organism>
<comment type="caution">
    <text evidence="1">The sequence shown here is derived from an EMBL/GenBank/DDBJ whole genome shotgun (WGS) entry which is preliminary data.</text>
</comment>
<evidence type="ECO:0000313" key="1">
    <source>
        <dbReference type="EMBL" id="KEQ13890.1"/>
    </source>
</evidence>
<accession>A0A081N617</accession>
<evidence type="ECO:0000313" key="2">
    <source>
        <dbReference type="Proteomes" id="UP000028006"/>
    </source>
</evidence>
<dbReference type="Proteomes" id="UP000028006">
    <property type="component" value="Unassembled WGS sequence"/>
</dbReference>